<dbReference type="Proteomes" id="UP000275069">
    <property type="component" value="Chromosome"/>
</dbReference>
<dbReference type="EMBL" id="CP032624">
    <property type="protein sequence ID" value="AYG04732.1"/>
    <property type="molecule type" value="Genomic_DNA"/>
</dbReference>
<evidence type="ECO:0000313" key="2">
    <source>
        <dbReference type="EMBL" id="AYG04732.1"/>
    </source>
</evidence>
<sequence>MLAFSIGLAGCTADSRDADTGNQESGASKAAQSPTPTPTPTPISLDGTWKQTNSNASDAWQAATISGNTIEIDWITDNGATNSLYWAGSVTQPTTGGDTFTWTSNNDTSRTENALLASSDPTKDFTYDHGVISYSVSALGTTTTVKIARDK</sequence>
<dbReference type="OrthoDB" id="3174999at2"/>
<feature type="compositionally biased region" description="Polar residues" evidence="1">
    <location>
        <begin position="20"/>
        <end position="33"/>
    </location>
</feature>
<organism evidence="2 3">
    <name type="scientific">Gryllotalpicola protaetiae</name>
    <dbReference type="NCBI Taxonomy" id="2419771"/>
    <lineage>
        <taxon>Bacteria</taxon>
        <taxon>Bacillati</taxon>
        <taxon>Actinomycetota</taxon>
        <taxon>Actinomycetes</taxon>
        <taxon>Micrococcales</taxon>
        <taxon>Microbacteriaceae</taxon>
        <taxon>Gryllotalpicola</taxon>
    </lineage>
</organism>
<evidence type="ECO:0008006" key="4">
    <source>
        <dbReference type="Google" id="ProtNLM"/>
    </source>
</evidence>
<keyword evidence="3" id="KW-1185">Reference proteome</keyword>
<reference evidence="2 3" key="1">
    <citation type="submission" date="2018-09" db="EMBL/GenBank/DDBJ databases">
        <title>Genome sequencing of strain 2DFW10M-5.</title>
        <authorList>
            <person name="Heo J."/>
            <person name="Kim S.-J."/>
            <person name="Kwon S.-W."/>
        </authorList>
    </citation>
    <scope>NUCLEOTIDE SEQUENCE [LARGE SCALE GENOMIC DNA]</scope>
    <source>
        <strain evidence="2 3">2DFW10M-5</strain>
    </source>
</reference>
<protein>
    <recommendedName>
        <fullName evidence="4">Lipoprotein</fullName>
    </recommendedName>
</protein>
<accession>A0A387BQD1</accession>
<evidence type="ECO:0000313" key="3">
    <source>
        <dbReference type="Proteomes" id="UP000275069"/>
    </source>
</evidence>
<evidence type="ECO:0000256" key="1">
    <source>
        <dbReference type="SAM" id="MobiDB-lite"/>
    </source>
</evidence>
<feature type="region of interest" description="Disordered" evidence="1">
    <location>
        <begin position="13"/>
        <end position="52"/>
    </location>
</feature>
<name>A0A387BQD1_9MICO</name>
<dbReference type="KEGG" id="gry:D7I44_15155"/>
<dbReference type="AlphaFoldDB" id="A0A387BQD1"/>
<gene>
    <name evidence="2" type="ORF">D7I44_15155</name>
</gene>
<proteinExistence type="predicted"/>